<dbReference type="InterPro" id="IPR027051">
    <property type="entry name" value="XdhC_Rossmann_dom"/>
</dbReference>
<dbReference type="EMBL" id="JABEMC010000001">
    <property type="protein sequence ID" value="NNG78268.1"/>
    <property type="molecule type" value="Genomic_DNA"/>
</dbReference>
<dbReference type="Pfam" id="PF02625">
    <property type="entry name" value="XdhC_CoxI"/>
    <property type="match status" value="1"/>
</dbReference>
<dbReference type="PANTHER" id="PTHR30388">
    <property type="entry name" value="ALDEHYDE OXIDOREDUCTASE MOLYBDENUM COFACTOR ASSEMBLY PROTEIN"/>
    <property type="match status" value="1"/>
</dbReference>
<reference evidence="4 5" key="1">
    <citation type="submission" date="2019-02" db="EMBL/GenBank/DDBJ databases">
        <title>Complete Genome Sequence and Methylome Analysis of Brevibacterium luteolum NEB1784.</title>
        <authorList>
            <person name="Fomenkov A."/>
            <person name="Roberts R.J."/>
        </authorList>
    </citation>
    <scope>NUCLEOTIDE SEQUENCE [LARGE SCALE GENOMIC DNA]</scope>
    <source>
        <strain evidence="4 5">NEB1784</strain>
    </source>
</reference>
<evidence type="ECO:0000313" key="3">
    <source>
        <dbReference type="EMBL" id="NNG78268.1"/>
    </source>
</evidence>
<dbReference type="Proteomes" id="UP000549517">
    <property type="component" value="Unassembled WGS sequence"/>
</dbReference>
<protein>
    <submittedName>
        <fullName evidence="3">XdhC family protein</fullName>
    </submittedName>
    <submittedName>
        <fullName evidence="4">XdhC/CoxI family protein</fullName>
    </submittedName>
</protein>
<gene>
    <name evidence="4" type="ORF">EW640_00520</name>
    <name evidence="3" type="ORF">HLA91_02620</name>
</gene>
<evidence type="ECO:0000313" key="6">
    <source>
        <dbReference type="Proteomes" id="UP000549517"/>
    </source>
</evidence>
<feature type="domain" description="XdhC- CoxI" evidence="1">
    <location>
        <begin position="14"/>
        <end position="78"/>
    </location>
</feature>
<dbReference type="InterPro" id="IPR052698">
    <property type="entry name" value="MoCofactor_Util/Proc"/>
</dbReference>
<organism evidence="4 5">
    <name type="scientific">Brevibacterium luteolum</name>
    <dbReference type="NCBI Taxonomy" id="199591"/>
    <lineage>
        <taxon>Bacteria</taxon>
        <taxon>Bacillati</taxon>
        <taxon>Actinomycetota</taxon>
        <taxon>Actinomycetes</taxon>
        <taxon>Micrococcales</taxon>
        <taxon>Brevibacteriaceae</taxon>
        <taxon>Brevibacterium</taxon>
    </lineage>
</organism>
<evidence type="ECO:0000259" key="2">
    <source>
        <dbReference type="Pfam" id="PF13478"/>
    </source>
</evidence>
<dbReference type="PANTHER" id="PTHR30388:SF4">
    <property type="entry name" value="MOLYBDENUM COFACTOR INSERTION CHAPERONE PAOD"/>
    <property type="match status" value="1"/>
</dbReference>
<evidence type="ECO:0000259" key="1">
    <source>
        <dbReference type="Pfam" id="PF02625"/>
    </source>
</evidence>
<dbReference type="AlphaFoldDB" id="A0A6G8KTH8"/>
<dbReference type="Proteomes" id="UP000501518">
    <property type="component" value="Chromosome"/>
</dbReference>
<dbReference type="RefSeq" id="WP_165882503.1">
    <property type="nucleotide sequence ID" value="NZ_BAAAKH010000002.1"/>
</dbReference>
<dbReference type="KEGG" id="blut:EW640_00520"/>
<proteinExistence type="predicted"/>
<evidence type="ECO:0000313" key="5">
    <source>
        <dbReference type="Proteomes" id="UP000501518"/>
    </source>
</evidence>
<feature type="domain" description="XdhC Rossmann" evidence="2">
    <location>
        <begin position="224"/>
        <end position="370"/>
    </location>
</feature>
<dbReference type="Pfam" id="PF13478">
    <property type="entry name" value="XdhC_C"/>
    <property type="match status" value="1"/>
</dbReference>
<evidence type="ECO:0000313" key="4">
    <source>
        <dbReference type="EMBL" id="QIN27933.1"/>
    </source>
</evidence>
<sequence>MRDIASDILDLLTGDEPFAVCTVIRTWSSAPRPAGTAMAVTASGRAIGSLSGGCVEGAVYAAAQLTIDDGQPRLGRYGVSDDEAFAVGLACGGRLDVLIRRVDPADPADTEPLAATCRQILLDEPAALLTRIPLATDDLGEPTGMEYVLAPPAGRWLAITAPEADAPTVTGSLGDGQLDYSVVDSAVGLLAAGTTQIREYGEHGERLDSDTAVLISAFSRKPRMLIFGAIDYARALAAAAKLVGYHVTVCDARPVFATPARFPEADEVVVSWPHRYLQAELDAGRVEESTAIAVLTHDLKFDVPLLQVALGCPAAYVGAMGSRRTNDRRIAALRDAGLPEELIDRLYAPIGLDLGARTPETTAISILAEITRERWQASGAPLRDTTGPIHS</sequence>
<name>A0A6G8KTH8_9MICO</name>
<dbReference type="EMBL" id="CP035810">
    <property type="protein sequence ID" value="QIN27933.1"/>
    <property type="molecule type" value="Genomic_DNA"/>
</dbReference>
<accession>A0A6G8KTH8</accession>
<reference evidence="3 6" key="2">
    <citation type="submission" date="2020-05" db="EMBL/GenBank/DDBJ databases">
        <title>MicrobeNet Type strains.</title>
        <authorList>
            <person name="Nicholson A.C."/>
        </authorList>
    </citation>
    <scope>NUCLEOTIDE SEQUENCE [LARGE SCALE GENOMIC DNA]</scope>
    <source>
        <strain evidence="3 6">CCUG 46604</strain>
    </source>
</reference>
<dbReference type="Gene3D" id="3.40.50.720">
    <property type="entry name" value="NAD(P)-binding Rossmann-like Domain"/>
    <property type="match status" value="1"/>
</dbReference>
<dbReference type="InterPro" id="IPR003777">
    <property type="entry name" value="XdhC_CoxI"/>
</dbReference>